<dbReference type="VEuPathDB" id="TriTrypDB:BCY84_06573"/>
<keyword evidence="2" id="KW-0812">Transmembrane</keyword>
<protein>
    <recommendedName>
        <fullName evidence="3">J domain-containing protein</fullName>
    </recommendedName>
</protein>
<dbReference type="AlphaFoldDB" id="A0A7J6XW10"/>
<dbReference type="PRINTS" id="PR00625">
    <property type="entry name" value="JDOMAIN"/>
</dbReference>
<dbReference type="PROSITE" id="PS00636">
    <property type="entry name" value="DNAJ_1"/>
    <property type="match status" value="1"/>
</dbReference>
<reference evidence="4 5" key="1">
    <citation type="journal article" date="2019" name="Genome Biol. Evol.">
        <title>Nanopore Sequencing Significantly Improves Genome Assembly of the Protozoan Parasite Trypanosoma cruzi.</title>
        <authorList>
            <person name="Diaz-Viraque F."/>
            <person name="Pita S."/>
            <person name="Greif G."/>
            <person name="de Souza R.C.M."/>
            <person name="Iraola G."/>
            <person name="Robello C."/>
        </authorList>
    </citation>
    <scope>NUCLEOTIDE SEQUENCE [LARGE SCALE GENOMIC DNA]</scope>
    <source>
        <strain evidence="4 5">Berenice</strain>
    </source>
</reference>
<dbReference type="PANTHER" id="PTHR44094:SF9">
    <property type="entry name" value="PROTEIN DNAJ, PUTATIVE-RELATED"/>
    <property type="match status" value="1"/>
</dbReference>
<sequence>MNLHARKKKKKGLYFRHKNKYIYFYFYFIYLFIFCCCGRIPIHPLVSVTVFKERKKKKMRRMSPVILGVRVASLATTSVALLQARAGGDLTGEEQRELEEEEFRVMDAAREEAELLPIVHRLAAKADALDAELRRLSYVLFEKPQLVMDTRSATLTGRPTNILTVMRRYNAGSRHTSCPAGWVKPLGSSSWIVQAYKGVHSAGMRLCGRAKQEESKRPDQLVTLTEDLDYIRRMKHLHALNFYSRMNLTPKRHIGFSLYALLWNVVVAVQNAVGCVIFGAMRGVRDDEACVGIIKGTAIGILRALQFLVYGLLVSPCIHIPCGLCNSLYGVWNAVSGTLFFEVSAGRWQYSTALDATWLRHDIQLEQRAIRGVGRLEFRRKNMRAEERWQQRLASMGFSFDKINQKMRRTGDTRRPSSAAWKEWEHAERGGADEDPYEVLQVKRTATQTQIKAQYKNLAKVFHPDVVQSRHGGPLSEEERRDAQRRFENISQAYQILSNPEKRKSFDLGGAQALRLHESKMGRFMSRTPEEMIQSVFGGEPFREKILGSLLRSHWHLRNEAQVSVSLHEFEELQCLRCRELTAELAQILDVHANSLPATGYQPRGGGHGRSEVLHSLLSELGGSTPKPKSRTSSQCSAKNNATTESMFDLTPGSNEYNCFSRDFEERCERFTRRLSEACFGRELMYEAGQSYVISSQRFLGIRPFYAPKLHVYKKIFSGVDRVYAAFREKIDDRAKNNKEWLAQKVMIEYFSMEFDAVVADVSVILRYAAQNVLQDVTLNEEQRRRRCYALWYLGEQMVRKGAPWVAMSRDDAELMAYLQQAANSASTTSKPEPF</sequence>
<dbReference type="InterPro" id="IPR001623">
    <property type="entry name" value="DnaJ_domain"/>
</dbReference>
<evidence type="ECO:0000256" key="2">
    <source>
        <dbReference type="SAM" id="Phobius"/>
    </source>
</evidence>
<dbReference type="PROSITE" id="PS50076">
    <property type="entry name" value="DNAJ_2"/>
    <property type="match status" value="1"/>
</dbReference>
<dbReference type="InterPro" id="IPR018253">
    <property type="entry name" value="DnaJ_domain_CS"/>
</dbReference>
<proteinExistence type="predicted"/>
<dbReference type="SUPFAM" id="SSF46565">
    <property type="entry name" value="Chaperone J-domain"/>
    <property type="match status" value="1"/>
</dbReference>
<feature type="domain" description="J" evidence="3">
    <location>
        <begin position="435"/>
        <end position="510"/>
    </location>
</feature>
<dbReference type="Proteomes" id="UP000583944">
    <property type="component" value="Unassembled WGS sequence"/>
</dbReference>
<dbReference type="InterPro" id="IPR052423">
    <property type="entry name" value="EMIR"/>
</dbReference>
<dbReference type="PANTHER" id="PTHR44094">
    <property type="entry name" value="DNAJ HEAT SHOCK N-TERMINAL DOMAIN-CONTAINING PROTEIN"/>
    <property type="match status" value="1"/>
</dbReference>
<evidence type="ECO:0000256" key="1">
    <source>
        <dbReference type="SAM" id="MobiDB-lite"/>
    </source>
</evidence>
<feature type="transmembrane region" description="Helical" evidence="2">
    <location>
        <begin position="21"/>
        <end position="42"/>
    </location>
</feature>
<evidence type="ECO:0000313" key="5">
    <source>
        <dbReference type="Proteomes" id="UP000583944"/>
    </source>
</evidence>
<dbReference type="Pfam" id="PF00226">
    <property type="entry name" value="DnaJ"/>
    <property type="match status" value="1"/>
</dbReference>
<keyword evidence="2" id="KW-1133">Transmembrane helix</keyword>
<dbReference type="InterPro" id="IPR036869">
    <property type="entry name" value="J_dom_sf"/>
</dbReference>
<dbReference type="Gene3D" id="1.10.287.110">
    <property type="entry name" value="DnaJ domain"/>
    <property type="match status" value="1"/>
</dbReference>
<keyword evidence="2" id="KW-0472">Membrane</keyword>
<dbReference type="CDD" id="cd06257">
    <property type="entry name" value="DnaJ"/>
    <property type="match status" value="1"/>
</dbReference>
<evidence type="ECO:0000313" key="4">
    <source>
        <dbReference type="EMBL" id="KAF5218599.1"/>
    </source>
</evidence>
<accession>A0A7J6XW10</accession>
<dbReference type="Pfam" id="PF14308">
    <property type="entry name" value="DnaJ-X"/>
    <property type="match status" value="1"/>
</dbReference>
<gene>
    <name evidence="4" type="ORF">ECC02_008455</name>
</gene>
<dbReference type="SMART" id="SM00271">
    <property type="entry name" value="DnaJ"/>
    <property type="match status" value="1"/>
</dbReference>
<dbReference type="EMBL" id="JABDHM010000091">
    <property type="protein sequence ID" value="KAF5218599.1"/>
    <property type="molecule type" value="Genomic_DNA"/>
</dbReference>
<feature type="region of interest" description="Disordered" evidence="1">
    <location>
        <begin position="408"/>
        <end position="429"/>
    </location>
</feature>
<evidence type="ECO:0000259" key="3">
    <source>
        <dbReference type="PROSITE" id="PS50076"/>
    </source>
</evidence>
<organism evidence="4 5">
    <name type="scientific">Trypanosoma cruzi</name>
    <dbReference type="NCBI Taxonomy" id="5693"/>
    <lineage>
        <taxon>Eukaryota</taxon>
        <taxon>Discoba</taxon>
        <taxon>Euglenozoa</taxon>
        <taxon>Kinetoplastea</taxon>
        <taxon>Metakinetoplastina</taxon>
        <taxon>Trypanosomatida</taxon>
        <taxon>Trypanosomatidae</taxon>
        <taxon>Trypanosoma</taxon>
        <taxon>Schizotrypanum</taxon>
    </lineage>
</organism>
<dbReference type="InterPro" id="IPR026894">
    <property type="entry name" value="DnaJ_X"/>
</dbReference>
<comment type="caution">
    <text evidence="4">The sequence shown here is derived from an EMBL/GenBank/DDBJ whole genome shotgun (WGS) entry which is preliminary data.</text>
</comment>
<dbReference type="VEuPathDB" id="TriTrypDB:ECC02_008455"/>
<name>A0A7J6XW10_TRYCR</name>